<evidence type="ECO:0000256" key="1">
    <source>
        <dbReference type="ARBA" id="ARBA00004442"/>
    </source>
</evidence>
<evidence type="ECO:0000313" key="8">
    <source>
        <dbReference type="Proteomes" id="UP001276564"/>
    </source>
</evidence>
<dbReference type="InterPro" id="IPR036737">
    <property type="entry name" value="OmpA-like_sf"/>
</dbReference>
<evidence type="ECO:0000256" key="4">
    <source>
        <dbReference type="PROSITE-ProRule" id="PRU00473"/>
    </source>
</evidence>
<dbReference type="PANTHER" id="PTHR30329">
    <property type="entry name" value="STATOR ELEMENT OF FLAGELLAR MOTOR COMPLEX"/>
    <property type="match status" value="1"/>
</dbReference>
<sequence>MQLGNSALVLAIALVSGQAFADPLQKSEDIVKFFAGESKLGASRGICVGSEDECKSKSETKEAPAKQAGLDMLVNFGLDSAELDATARAELDEFAKALKDSRLSSLSFVVEGYTDASGTVHYNEGLSQRRARSVTAFLTSSGVDAARIKAIGMGEKNPRSPDPYDPVNRRVEMRISTQ</sequence>
<dbReference type="Gene3D" id="3.30.1330.60">
    <property type="entry name" value="OmpA-like domain"/>
    <property type="match status" value="1"/>
</dbReference>
<dbReference type="RefSeq" id="WP_320321445.1">
    <property type="nucleotide sequence ID" value="NZ_JAVIIP010000013.1"/>
</dbReference>
<dbReference type="SUPFAM" id="SSF103088">
    <property type="entry name" value="OmpA-like"/>
    <property type="match status" value="1"/>
</dbReference>
<protein>
    <submittedName>
        <fullName evidence="7">OmpA family protein</fullName>
    </submittedName>
</protein>
<accession>A0ABU5AT40</accession>
<feature type="chain" id="PRO_5045451237" evidence="5">
    <location>
        <begin position="22"/>
        <end position="178"/>
    </location>
</feature>
<dbReference type="PANTHER" id="PTHR30329:SF21">
    <property type="entry name" value="LIPOPROTEIN YIAD-RELATED"/>
    <property type="match status" value="1"/>
</dbReference>
<gene>
    <name evidence="7" type="ORF">RFM23_22335</name>
</gene>
<comment type="caution">
    <text evidence="7">The sequence shown here is derived from an EMBL/GenBank/DDBJ whole genome shotgun (WGS) entry which is preliminary data.</text>
</comment>
<keyword evidence="2 4" id="KW-0472">Membrane</keyword>
<dbReference type="PRINTS" id="PR01021">
    <property type="entry name" value="OMPADOMAIN"/>
</dbReference>
<evidence type="ECO:0000256" key="2">
    <source>
        <dbReference type="ARBA" id="ARBA00023136"/>
    </source>
</evidence>
<dbReference type="PROSITE" id="PS01068">
    <property type="entry name" value="OMPA_1"/>
    <property type="match status" value="1"/>
</dbReference>
<evidence type="ECO:0000259" key="6">
    <source>
        <dbReference type="PROSITE" id="PS51123"/>
    </source>
</evidence>
<dbReference type="InterPro" id="IPR006665">
    <property type="entry name" value="OmpA-like"/>
</dbReference>
<dbReference type="Pfam" id="PF00691">
    <property type="entry name" value="OmpA"/>
    <property type="match status" value="1"/>
</dbReference>
<reference evidence="7 8" key="1">
    <citation type="submission" date="2023-08" db="EMBL/GenBank/DDBJ databases">
        <title>Implementing the SeqCode for naming new Mesorhizobium species isolated from Vachellia karroo root nodules.</title>
        <authorList>
            <person name="Van Lill M."/>
        </authorList>
    </citation>
    <scope>NUCLEOTIDE SEQUENCE [LARGE SCALE GENOMIC DNA]</scope>
    <source>
        <strain evidence="7 8">VK4B</strain>
    </source>
</reference>
<keyword evidence="3" id="KW-0998">Cell outer membrane</keyword>
<proteinExistence type="predicted"/>
<dbReference type="EMBL" id="JAVIIP010000013">
    <property type="protein sequence ID" value="MDX8540362.1"/>
    <property type="molecule type" value="Genomic_DNA"/>
</dbReference>
<dbReference type="InterPro" id="IPR006690">
    <property type="entry name" value="OMPA-like_CS"/>
</dbReference>
<feature type="signal peptide" evidence="5">
    <location>
        <begin position="1"/>
        <end position="21"/>
    </location>
</feature>
<name>A0ABU5AT40_9HYPH</name>
<feature type="domain" description="OmpA-like" evidence="6">
    <location>
        <begin position="63"/>
        <end position="178"/>
    </location>
</feature>
<evidence type="ECO:0000256" key="5">
    <source>
        <dbReference type="SAM" id="SignalP"/>
    </source>
</evidence>
<keyword evidence="5" id="KW-0732">Signal</keyword>
<dbReference type="InterPro" id="IPR050330">
    <property type="entry name" value="Bact_OuterMem_StrucFunc"/>
</dbReference>
<evidence type="ECO:0000313" key="7">
    <source>
        <dbReference type="EMBL" id="MDX8540362.1"/>
    </source>
</evidence>
<comment type="subcellular location">
    <subcellularLocation>
        <location evidence="1">Cell outer membrane</location>
    </subcellularLocation>
</comment>
<dbReference type="PROSITE" id="PS51123">
    <property type="entry name" value="OMPA_2"/>
    <property type="match status" value="1"/>
</dbReference>
<keyword evidence="8" id="KW-1185">Reference proteome</keyword>
<organism evidence="7 8">
    <name type="scientific">Mesorhizobium abyssinicae</name>
    <dbReference type="NCBI Taxonomy" id="1209958"/>
    <lineage>
        <taxon>Bacteria</taxon>
        <taxon>Pseudomonadati</taxon>
        <taxon>Pseudomonadota</taxon>
        <taxon>Alphaproteobacteria</taxon>
        <taxon>Hyphomicrobiales</taxon>
        <taxon>Phyllobacteriaceae</taxon>
        <taxon>Mesorhizobium</taxon>
    </lineage>
</organism>
<dbReference type="Proteomes" id="UP001276564">
    <property type="component" value="Unassembled WGS sequence"/>
</dbReference>
<evidence type="ECO:0000256" key="3">
    <source>
        <dbReference type="ARBA" id="ARBA00023237"/>
    </source>
</evidence>
<dbReference type="CDD" id="cd07185">
    <property type="entry name" value="OmpA_C-like"/>
    <property type="match status" value="1"/>
</dbReference>
<dbReference type="InterPro" id="IPR006664">
    <property type="entry name" value="OMP_bac"/>
</dbReference>